<gene>
    <name evidence="2" type="ORF">BD626DRAFT_496181</name>
</gene>
<feature type="region of interest" description="Disordered" evidence="1">
    <location>
        <begin position="1627"/>
        <end position="1653"/>
    </location>
</feature>
<feature type="compositionally biased region" description="Low complexity" evidence="1">
    <location>
        <begin position="922"/>
        <end position="946"/>
    </location>
</feature>
<feature type="region of interest" description="Disordered" evidence="1">
    <location>
        <begin position="521"/>
        <end position="541"/>
    </location>
</feature>
<feature type="compositionally biased region" description="Low complexity" evidence="1">
    <location>
        <begin position="982"/>
        <end position="1015"/>
    </location>
</feature>
<feature type="compositionally biased region" description="Polar residues" evidence="1">
    <location>
        <begin position="1460"/>
        <end position="1475"/>
    </location>
</feature>
<feature type="compositionally biased region" description="Low complexity" evidence="1">
    <location>
        <begin position="1059"/>
        <end position="1077"/>
    </location>
</feature>
<feature type="region of interest" description="Disordered" evidence="1">
    <location>
        <begin position="982"/>
        <end position="1028"/>
    </location>
</feature>
<dbReference type="Proteomes" id="UP000320762">
    <property type="component" value="Unassembled WGS sequence"/>
</dbReference>
<feature type="region of interest" description="Disordered" evidence="1">
    <location>
        <begin position="143"/>
        <end position="190"/>
    </location>
</feature>
<feature type="compositionally biased region" description="Low complexity" evidence="1">
    <location>
        <begin position="385"/>
        <end position="395"/>
    </location>
</feature>
<evidence type="ECO:0000256" key="1">
    <source>
        <dbReference type="SAM" id="MobiDB-lite"/>
    </source>
</evidence>
<feature type="compositionally biased region" description="Polar residues" evidence="1">
    <location>
        <begin position="1570"/>
        <end position="1591"/>
    </location>
</feature>
<feature type="compositionally biased region" description="Low complexity" evidence="1">
    <location>
        <begin position="1238"/>
        <end position="1251"/>
    </location>
</feature>
<dbReference type="OrthoDB" id="3070249at2759"/>
<feature type="region of interest" description="Disordered" evidence="1">
    <location>
        <begin position="1184"/>
        <end position="1205"/>
    </location>
</feature>
<feature type="compositionally biased region" description="Basic and acidic residues" evidence="1">
    <location>
        <begin position="742"/>
        <end position="763"/>
    </location>
</feature>
<feature type="compositionally biased region" description="Polar residues" evidence="1">
    <location>
        <begin position="1424"/>
        <end position="1442"/>
    </location>
</feature>
<feature type="region of interest" description="Disordered" evidence="1">
    <location>
        <begin position="1222"/>
        <end position="1591"/>
    </location>
</feature>
<feature type="compositionally biased region" description="Low complexity" evidence="1">
    <location>
        <begin position="1443"/>
        <end position="1457"/>
    </location>
</feature>
<keyword evidence="3" id="KW-1185">Reference proteome</keyword>
<feature type="compositionally biased region" description="Polar residues" evidence="1">
    <location>
        <begin position="521"/>
        <end position="535"/>
    </location>
</feature>
<feature type="region of interest" description="Disordered" evidence="1">
    <location>
        <begin position="631"/>
        <end position="680"/>
    </location>
</feature>
<feature type="compositionally biased region" description="Acidic residues" evidence="1">
    <location>
        <begin position="764"/>
        <end position="782"/>
    </location>
</feature>
<evidence type="ECO:0000313" key="3">
    <source>
        <dbReference type="Proteomes" id="UP000320762"/>
    </source>
</evidence>
<dbReference type="STRING" id="97359.A0A550CER0"/>
<feature type="region of interest" description="Disordered" evidence="1">
    <location>
        <begin position="725"/>
        <end position="954"/>
    </location>
</feature>
<feature type="compositionally biased region" description="Polar residues" evidence="1">
    <location>
        <begin position="161"/>
        <end position="170"/>
    </location>
</feature>
<feature type="compositionally biased region" description="Gly residues" evidence="1">
    <location>
        <begin position="1644"/>
        <end position="1653"/>
    </location>
</feature>
<feature type="region of interest" description="Disordered" evidence="1">
    <location>
        <begin position="1110"/>
        <end position="1163"/>
    </location>
</feature>
<feature type="compositionally biased region" description="Basic and acidic residues" evidence="1">
    <location>
        <begin position="662"/>
        <end position="680"/>
    </location>
</feature>
<feature type="region of interest" description="Disordered" evidence="1">
    <location>
        <begin position="349"/>
        <end position="395"/>
    </location>
</feature>
<name>A0A550CER0_9AGAR</name>
<feature type="compositionally biased region" description="Basic and acidic residues" evidence="1">
    <location>
        <begin position="1537"/>
        <end position="1564"/>
    </location>
</feature>
<feature type="compositionally biased region" description="Low complexity" evidence="1">
    <location>
        <begin position="1273"/>
        <end position="1283"/>
    </location>
</feature>
<sequence>MMSGAAPPGLYNHQASTLASTSTAPNSQIYSHGTQISETQDRAAQYAAIQGNAAQMNATLEYPTQGNVEGADAGQHSATTQDPRCCSVRGCANLVASDSRKKMCEVCREKHRMYATVKRQRRKQEKAALTGLISGVDYPGTVEDGWAPDASQDMSSQQASNNYPTHTSSHAPEASTAHVPQDAPTDHASQDAQAVMWTGSIDPALLAAETTGYNRTSDHSETPQYRFPNASYHPPPQSELARAFTYDNPPPPPGAPYQSYYQHGGASTSTQAATTLGSQQASTPTTPHTAGSVPRHAAGSLAHPIPTMPQAAANGQVTPTPIIPQATVVVIPQADANSTPRLSIDSPAQLAAGSTQHLAADSTQQPAAGSIPPSSVYSTARLSEDSTSPSAPADPAAGLRFCSVKGCKNVLPGDYEFKMCSHCREKYKKYGVTKRAKWKLERELLERELATLRVAEDARRQEKGLPPLADNPHELFTWEQSIINAQIQLPKGLMAVLEGHGDGNQPQDSDMQAGSIMQIVGNGSSPTAGGTSSVDATASSSMPSTSAVGMGVMPLLPVRMCTVSHCHRLLPGTYLYKRCEQHRVQNRHHSSLKRVREKAAKVVGPEADAKLTPGAARRLDVVAAAAEKMRAERMEEEEEELGEDEDMTGGKGNDTAAGHAPVGDKKTLAKKPAGDKKNADKRWQECVGPECCNLMNPAQRWRACQYCRAKERQAKQQQQQQRVAVAAAGGVGDGNGAGCDTSVREGDANHDEVDMEQVRNELEQDREDAEGSDDDDDDDEDGHGDFYSGGEHGSAMDVDREPEGTTRQNEMAGEATSQSTSDPSDTSVPQSASAPSNDASDPQVLPDLQPASTSTADTATQSQAPTRQPPTTASHKTKETRTKSGRRRTSAFKWPANGVYARERARRLKIKPGEDPMIADPTDTANTSASTTGTSSGTTSRFRTGSWPTGTSTNVYPYYSPYARYHTTSYLPSSARYGSYAGSSVSHASSSASHTSPSASYPSSSSGHASSSAGYAPPPASQAPPSHVASWYASQVHPASRSASSYEHGISTSHPASTSAYPGAASAHPAAPYPASAAAPYPAPTAAPYPGWHPTPYPYSLPAGAPYPPPPGAQYPPLPSTSYPPPPSTPYPPLPPGSSQSSSSSVRYPPPGSQYPPPPPGSSYPYPAGMPYATLSYGYPYSPYPPYAPPPPPHTNGKAPAIPYGAPPYPYPYPPYYPYPYAPPSTAPLPTETVESEPPASRPSTPTSATANKHNLDDKPASTRKDTNTKVTSSSRESISQQSNAQPGDTDMAFAGTAPRTTAEATPMHGRTLRNRVVSLSPGAGRTPARRGKAVEQVTAAVDVSPATESSGGLLQDSHHADQDGHHETSDCSNAELGISGPSSAPQPNAGTQSAAQSESRDGRPSPQAQQVPEGGQVDPQSDGPISQGQRDTSSAPQSELSYNYRRGYYQPGQYYREQAVNQGASEQHPSTTLAWLTGRQEGMGERSLEQPAVPWEPTNAHMQPAAPVQRPPLGSVYQEYGSLASREPLPVQPEVSRAEDDGGSHKRRKIAQEDGTPVRRDTASDPTGLATSTHEAAVASESNALPSTLPRTCNHPKCTRGVLSGLFCEKCKMRLRKKQGARRAKMHLQSKQVGPLCAATTAGGDGDGTAPA</sequence>
<feature type="compositionally biased region" description="Low complexity" evidence="1">
    <location>
        <begin position="817"/>
        <end position="866"/>
    </location>
</feature>
<feature type="region of interest" description="Disordered" evidence="1">
    <location>
        <begin position="213"/>
        <end position="318"/>
    </location>
</feature>
<reference evidence="2 3" key="1">
    <citation type="journal article" date="2019" name="New Phytol.">
        <title>Comparative genomics reveals unique wood-decay strategies and fruiting body development in the Schizophyllaceae.</title>
        <authorList>
            <person name="Almasi E."/>
            <person name="Sahu N."/>
            <person name="Krizsan K."/>
            <person name="Balint B."/>
            <person name="Kovacs G.M."/>
            <person name="Kiss B."/>
            <person name="Cseklye J."/>
            <person name="Drula E."/>
            <person name="Henrissat B."/>
            <person name="Nagy I."/>
            <person name="Chovatia M."/>
            <person name="Adam C."/>
            <person name="LaButti K."/>
            <person name="Lipzen A."/>
            <person name="Riley R."/>
            <person name="Grigoriev I.V."/>
            <person name="Nagy L.G."/>
        </authorList>
    </citation>
    <scope>NUCLEOTIDE SEQUENCE [LARGE SCALE GENOMIC DNA]</scope>
    <source>
        <strain evidence="2 3">NL-1724</strain>
    </source>
</reference>
<feature type="compositionally biased region" description="Low complexity" evidence="1">
    <location>
        <begin position="149"/>
        <end position="160"/>
    </location>
</feature>
<feature type="compositionally biased region" description="Polar residues" evidence="1">
    <location>
        <begin position="1043"/>
        <end position="1058"/>
    </location>
</feature>
<feature type="compositionally biased region" description="Low complexity" evidence="1">
    <location>
        <begin position="264"/>
        <end position="283"/>
    </location>
</feature>
<feature type="compositionally biased region" description="Low complexity" evidence="1">
    <location>
        <begin position="1137"/>
        <end position="1147"/>
    </location>
</feature>
<dbReference type="EMBL" id="VDMD01000010">
    <property type="protein sequence ID" value="TRM63295.1"/>
    <property type="molecule type" value="Genomic_DNA"/>
</dbReference>
<feature type="region of interest" description="Disordered" evidence="1">
    <location>
        <begin position="1043"/>
        <end position="1077"/>
    </location>
</feature>
<feature type="compositionally biased region" description="Basic and acidic residues" evidence="1">
    <location>
        <begin position="1357"/>
        <end position="1370"/>
    </location>
</feature>
<feature type="compositionally biased region" description="Polar residues" evidence="1">
    <location>
        <begin position="352"/>
        <end position="381"/>
    </location>
</feature>
<feature type="compositionally biased region" description="Pro residues" evidence="1">
    <location>
        <begin position="1110"/>
        <end position="1136"/>
    </location>
</feature>
<feature type="compositionally biased region" description="Polar residues" evidence="1">
    <location>
        <begin position="1381"/>
        <end position="1398"/>
    </location>
</feature>
<accession>A0A550CER0</accession>
<organism evidence="2 3">
    <name type="scientific">Schizophyllum amplum</name>
    <dbReference type="NCBI Taxonomy" id="97359"/>
    <lineage>
        <taxon>Eukaryota</taxon>
        <taxon>Fungi</taxon>
        <taxon>Dikarya</taxon>
        <taxon>Basidiomycota</taxon>
        <taxon>Agaricomycotina</taxon>
        <taxon>Agaricomycetes</taxon>
        <taxon>Agaricomycetidae</taxon>
        <taxon>Agaricales</taxon>
        <taxon>Schizophyllaceae</taxon>
        <taxon>Schizophyllum</taxon>
    </lineage>
</organism>
<evidence type="ECO:0000313" key="2">
    <source>
        <dbReference type="EMBL" id="TRM63295.1"/>
    </source>
</evidence>
<feature type="compositionally biased region" description="Pro residues" evidence="1">
    <location>
        <begin position="1148"/>
        <end position="1162"/>
    </location>
</feature>
<proteinExistence type="predicted"/>
<feature type="compositionally biased region" description="Basic and acidic residues" evidence="1">
    <location>
        <begin position="1254"/>
        <end position="1268"/>
    </location>
</feature>
<comment type="caution">
    <text evidence="2">The sequence shown here is derived from an EMBL/GenBank/DDBJ whole genome shotgun (WGS) entry which is preliminary data.</text>
</comment>
<feature type="compositionally biased region" description="Acidic residues" evidence="1">
    <location>
        <begin position="634"/>
        <end position="647"/>
    </location>
</feature>
<protein>
    <submittedName>
        <fullName evidence="2">Uncharacterized protein</fullName>
    </submittedName>
</protein>
<feature type="compositionally biased region" description="Pro residues" evidence="1">
    <location>
        <begin position="1184"/>
        <end position="1194"/>
    </location>
</feature>